<dbReference type="EMBL" id="DTGR01000029">
    <property type="protein sequence ID" value="HHS28436.1"/>
    <property type="molecule type" value="Genomic_DNA"/>
</dbReference>
<evidence type="ECO:0000256" key="14">
    <source>
        <dbReference type="SAM" id="Phobius"/>
    </source>
</evidence>
<dbReference type="SUPFAM" id="SSF56519">
    <property type="entry name" value="Penicillin binding protein dimerisation domain"/>
    <property type="match status" value="1"/>
</dbReference>
<dbReference type="GO" id="GO:0009002">
    <property type="term" value="F:serine-type D-Ala-D-Ala carboxypeptidase activity"/>
    <property type="evidence" value="ECO:0007669"/>
    <property type="project" value="InterPro"/>
</dbReference>
<evidence type="ECO:0000313" key="17">
    <source>
        <dbReference type="EMBL" id="HHS28436.1"/>
    </source>
</evidence>
<keyword evidence="5" id="KW-0121">Carboxypeptidase</keyword>
<evidence type="ECO:0000256" key="4">
    <source>
        <dbReference type="ARBA" id="ARBA00022519"/>
    </source>
</evidence>
<keyword evidence="13" id="KW-0961">Cell wall biogenesis/degradation</keyword>
<keyword evidence="8" id="KW-0378">Hydrolase</keyword>
<accession>A0A7V6DNS2</accession>
<dbReference type="InterPro" id="IPR005311">
    <property type="entry name" value="PBP_dimer"/>
</dbReference>
<dbReference type="GO" id="GO:0008658">
    <property type="term" value="F:penicillin binding"/>
    <property type="evidence" value="ECO:0007669"/>
    <property type="project" value="InterPro"/>
</dbReference>
<dbReference type="InterPro" id="IPR012338">
    <property type="entry name" value="Beta-lactam/transpept-like"/>
</dbReference>
<evidence type="ECO:0000256" key="1">
    <source>
        <dbReference type="ARBA" id="ARBA00004167"/>
    </source>
</evidence>
<dbReference type="PANTHER" id="PTHR30627">
    <property type="entry name" value="PEPTIDOGLYCAN D,D-TRANSPEPTIDASE"/>
    <property type="match status" value="1"/>
</dbReference>
<proteinExistence type="predicted"/>
<evidence type="ECO:0000256" key="2">
    <source>
        <dbReference type="ARBA" id="ARBA00004236"/>
    </source>
</evidence>
<evidence type="ECO:0000256" key="3">
    <source>
        <dbReference type="ARBA" id="ARBA00022475"/>
    </source>
</evidence>
<reference evidence="17" key="1">
    <citation type="journal article" date="2020" name="mSystems">
        <title>Genome- and Community-Level Interaction Insights into Carbon Utilization and Element Cycling Functions of Hydrothermarchaeota in Hydrothermal Sediment.</title>
        <authorList>
            <person name="Zhou Z."/>
            <person name="Liu Y."/>
            <person name="Xu W."/>
            <person name="Pan J."/>
            <person name="Luo Z.H."/>
            <person name="Li M."/>
        </authorList>
    </citation>
    <scope>NUCLEOTIDE SEQUENCE [LARGE SCALE GENOMIC DNA]</scope>
    <source>
        <strain evidence="17">SpSt-767</strain>
    </source>
</reference>
<keyword evidence="3" id="KW-1003">Cell membrane</keyword>
<dbReference type="Pfam" id="PF03717">
    <property type="entry name" value="PBP_dimer"/>
    <property type="match status" value="1"/>
</dbReference>
<keyword evidence="4" id="KW-0997">Cell inner membrane</keyword>
<gene>
    <name evidence="17" type="primary">mrdA</name>
    <name evidence="17" type="ORF">ENV52_01880</name>
</gene>
<feature type="domain" description="Penicillin-binding protein transpeptidase" evidence="15">
    <location>
        <begin position="279"/>
        <end position="610"/>
    </location>
</feature>
<comment type="caution">
    <text evidence="17">The sequence shown here is derived from an EMBL/GenBank/DDBJ whole genome shotgun (WGS) entry which is preliminary data.</text>
</comment>
<evidence type="ECO:0000259" key="16">
    <source>
        <dbReference type="Pfam" id="PF03717"/>
    </source>
</evidence>
<dbReference type="GO" id="GO:0005886">
    <property type="term" value="C:plasma membrane"/>
    <property type="evidence" value="ECO:0007669"/>
    <property type="project" value="UniProtKB-SubCell"/>
</dbReference>
<keyword evidence="11 14" id="KW-1133">Transmembrane helix</keyword>
<keyword evidence="6" id="KW-0645">Protease</keyword>
<dbReference type="InterPro" id="IPR050515">
    <property type="entry name" value="Beta-lactam/transpept"/>
</dbReference>
<evidence type="ECO:0000256" key="5">
    <source>
        <dbReference type="ARBA" id="ARBA00022645"/>
    </source>
</evidence>
<dbReference type="InterPro" id="IPR036138">
    <property type="entry name" value="PBP_dimer_sf"/>
</dbReference>
<evidence type="ECO:0000256" key="7">
    <source>
        <dbReference type="ARBA" id="ARBA00022692"/>
    </source>
</evidence>
<dbReference type="GO" id="GO:0006508">
    <property type="term" value="P:proteolysis"/>
    <property type="evidence" value="ECO:0007669"/>
    <property type="project" value="UniProtKB-KW"/>
</dbReference>
<evidence type="ECO:0000256" key="13">
    <source>
        <dbReference type="ARBA" id="ARBA00023316"/>
    </source>
</evidence>
<name>A0A7V6DNS2_9BACT</name>
<dbReference type="GO" id="GO:0071555">
    <property type="term" value="P:cell wall organization"/>
    <property type="evidence" value="ECO:0007669"/>
    <property type="project" value="UniProtKB-KW"/>
</dbReference>
<dbReference type="InterPro" id="IPR001460">
    <property type="entry name" value="PCN-bd_Tpept"/>
</dbReference>
<dbReference type="InterPro" id="IPR017790">
    <property type="entry name" value="Penicillin-binding_protein_2"/>
</dbReference>
<dbReference type="PANTHER" id="PTHR30627:SF2">
    <property type="entry name" value="PEPTIDOGLYCAN D,D-TRANSPEPTIDASE MRDA"/>
    <property type="match status" value="1"/>
</dbReference>
<keyword evidence="12 14" id="KW-0472">Membrane</keyword>
<dbReference type="GO" id="GO:0071972">
    <property type="term" value="F:peptidoglycan L,D-transpeptidase activity"/>
    <property type="evidence" value="ECO:0007669"/>
    <property type="project" value="TreeGrafter"/>
</dbReference>
<dbReference type="Gene3D" id="3.90.1310.10">
    <property type="entry name" value="Penicillin-binding protein 2a (Domain 2)"/>
    <property type="match status" value="1"/>
</dbReference>
<dbReference type="SUPFAM" id="SSF56601">
    <property type="entry name" value="beta-lactamase/transpeptidase-like"/>
    <property type="match status" value="1"/>
</dbReference>
<feature type="transmembrane region" description="Helical" evidence="14">
    <location>
        <begin position="33"/>
        <end position="54"/>
    </location>
</feature>
<dbReference type="GO" id="GO:0008360">
    <property type="term" value="P:regulation of cell shape"/>
    <property type="evidence" value="ECO:0007669"/>
    <property type="project" value="UniProtKB-KW"/>
</dbReference>
<organism evidence="17">
    <name type="scientific">Desulfobacca acetoxidans</name>
    <dbReference type="NCBI Taxonomy" id="60893"/>
    <lineage>
        <taxon>Bacteria</taxon>
        <taxon>Pseudomonadati</taxon>
        <taxon>Thermodesulfobacteriota</taxon>
        <taxon>Desulfobaccia</taxon>
        <taxon>Desulfobaccales</taxon>
        <taxon>Desulfobaccaceae</taxon>
        <taxon>Desulfobacca</taxon>
    </lineage>
</organism>
<dbReference type="Gene3D" id="3.40.710.10">
    <property type="entry name" value="DD-peptidase/beta-lactamase superfamily"/>
    <property type="match status" value="1"/>
</dbReference>
<evidence type="ECO:0000256" key="12">
    <source>
        <dbReference type="ARBA" id="ARBA00023136"/>
    </source>
</evidence>
<sequence length="624" mass="69638">MKFFPSPPLKYPYHEEPLGEQMTPEEYERSRKLLARVAPVLLVLFGLLLLRLWFLQLIKGDYLQMRSEYNRIRSQDIPPWRGMIMDRAGNILVDNRHSFNLMASLEDIQDPDTLGRRLGSLLKIDGAALVAQIDKARRAGLSQVRLKSQLTWDEMALVETYKAELPGVFIMIASRREYHQPMLASHELGYLGEITEAQLKSGRFPSYKMGDYLGRSGIEAAWEDMLRGKQGSRRIEVDAFGRELGQLDQTPAIPGANITLTLDSRLQEKAEELLEGKVGSIVALNPNNGKILAMASSPTFSQATFERGVNPEDWKRLVEDKDHPLINRAIRGQYPPGSTFKIVMAVAGLEEGVITPKTVINCKGVIEVGKHEFHCWKRSGHGDENLHQALMHSCDVYFYEVGRRLGIERIDKWCKRFGLGVPTGIKLAGELPGLIGSPEWKRRRYHSGWQEGDTLSLSIGQGYNLATPLQVARMIATLANGGTLYQPQLVEKVEAPSGEILYNFQPVVQGHLDADPANLELVRKGLLAVVRNGTGRRAYLDNVEVAGKTGTSQVVSLEKEKTGRNVQRFQNHAWFAAYAPADDPQVAVSVLIEHGGQGGEVAAPLARKFLASYFAHTQVARNRE</sequence>
<evidence type="ECO:0000256" key="10">
    <source>
        <dbReference type="ARBA" id="ARBA00022984"/>
    </source>
</evidence>
<protein>
    <submittedName>
        <fullName evidence="17">Penicillin-binding protein 2</fullName>
    </submittedName>
</protein>
<keyword evidence="10" id="KW-0573">Peptidoglycan synthesis</keyword>
<evidence type="ECO:0000256" key="6">
    <source>
        <dbReference type="ARBA" id="ARBA00022670"/>
    </source>
</evidence>
<dbReference type="NCBIfam" id="TIGR03423">
    <property type="entry name" value="pbp2_mrdA"/>
    <property type="match status" value="1"/>
</dbReference>
<dbReference type="GO" id="GO:0009252">
    <property type="term" value="P:peptidoglycan biosynthetic process"/>
    <property type="evidence" value="ECO:0007669"/>
    <property type="project" value="UniProtKB-KW"/>
</dbReference>
<keyword evidence="7 14" id="KW-0812">Transmembrane</keyword>
<dbReference type="Pfam" id="PF00905">
    <property type="entry name" value="Transpeptidase"/>
    <property type="match status" value="1"/>
</dbReference>
<keyword evidence="9" id="KW-0133">Cell shape</keyword>
<feature type="domain" description="Penicillin-binding protein dimerisation" evidence="16">
    <location>
        <begin position="77"/>
        <end position="246"/>
    </location>
</feature>
<dbReference type="FunFam" id="3.40.710.10:FF:000024">
    <property type="entry name" value="Penicillin-binding protein 2"/>
    <property type="match status" value="1"/>
</dbReference>
<comment type="subcellular location">
    <subcellularLocation>
        <location evidence="2">Cell membrane</location>
    </subcellularLocation>
    <subcellularLocation>
        <location evidence="1">Membrane</location>
        <topology evidence="1">Single-pass membrane protein</topology>
    </subcellularLocation>
</comment>
<evidence type="ECO:0000256" key="11">
    <source>
        <dbReference type="ARBA" id="ARBA00022989"/>
    </source>
</evidence>
<evidence type="ECO:0000259" key="15">
    <source>
        <dbReference type="Pfam" id="PF00905"/>
    </source>
</evidence>
<evidence type="ECO:0000256" key="8">
    <source>
        <dbReference type="ARBA" id="ARBA00022801"/>
    </source>
</evidence>
<dbReference type="AlphaFoldDB" id="A0A7V6DNS2"/>
<evidence type="ECO:0000256" key="9">
    <source>
        <dbReference type="ARBA" id="ARBA00022960"/>
    </source>
</evidence>